<keyword evidence="2" id="KW-1185">Reference proteome</keyword>
<dbReference type="Proteomes" id="UP000242133">
    <property type="component" value="Unassembled WGS sequence"/>
</dbReference>
<dbReference type="EMBL" id="PYGI01000012">
    <property type="protein sequence ID" value="PSL13395.1"/>
    <property type="molecule type" value="Genomic_DNA"/>
</dbReference>
<dbReference type="AlphaFoldDB" id="A0A2P8EVE6"/>
<accession>A0A2P8EVE6</accession>
<reference evidence="1 2" key="1">
    <citation type="submission" date="2018-03" db="EMBL/GenBank/DDBJ databases">
        <title>Genomic Encyclopedia of Archaeal and Bacterial Type Strains, Phase II (KMG-II): from individual species to whole genera.</title>
        <authorList>
            <person name="Goeker M."/>
        </authorList>
    </citation>
    <scope>NUCLEOTIDE SEQUENCE [LARGE SCALE GENOMIC DNA]</scope>
    <source>
        <strain evidence="1 2">DSM 17586</strain>
    </source>
</reference>
<protein>
    <submittedName>
        <fullName evidence="1">Uncharacterized protein</fullName>
    </submittedName>
</protein>
<organism evidence="1 2">
    <name type="scientific">Marinobacterium halophilum</name>
    <dbReference type="NCBI Taxonomy" id="267374"/>
    <lineage>
        <taxon>Bacteria</taxon>
        <taxon>Pseudomonadati</taxon>
        <taxon>Pseudomonadota</taxon>
        <taxon>Gammaproteobacteria</taxon>
        <taxon>Oceanospirillales</taxon>
        <taxon>Oceanospirillaceae</taxon>
        <taxon>Marinobacterium</taxon>
    </lineage>
</organism>
<gene>
    <name evidence="1" type="ORF">CLV44_11230</name>
</gene>
<evidence type="ECO:0000313" key="2">
    <source>
        <dbReference type="Proteomes" id="UP000242133"/>
    </source>
</evidence>
<name>A0A2P8EVE6_9GAMM</name>
<dbReference type="RefSeq" id="WP_211298114.1">
    <property type="nucleotide sequence ID" value="NZ_PYGI01000012.1"/>
</dbReference>
<evidence type="ECO:0000313" key="1">
    <source>
        <dbReference type="EMBL" id="PSL13395.1"/>
    </source>
</evidence>
<proteinExistence type="predicted"/>
<sequence>MRNIFKNDLYVRVSKNKFEAQNATTQGEWLSAIAEEDFTTTRLLIGNFSSAEQTLKKLIKEIMPKGLIKKSPGIVIHPTMMVEGGLSQVEERIFIELCLGAGAHKAIIHLGNDLTCEEVIQKANSR</sequence>
<comment type="caution">
    <text evidence="1">The sequence shown here is derived from an EMBL/GenBank/DDBJ whole genome shotgun (WGS) entry which is preliminary data.</text>
</comment>